<evidence type="ECO:0000256" key="12">
    <source>
        <dbReference type="SAM" id="SignalP"/>
    </source>
</evidence>
<keyword evidence="6 10" id="KW-1133">Transmembrane helix</keyword>
<evidence type="ECO:0000256" key="3">
    <source>
        <dbReference type="ARBA" id="ARBA00022475"/>
    </source>
</evidence>
<evidence type="ECO:0000256" key="2">
    <source>
        <dbReference type="ARBA" id="ARBA00022448"/>
    </source>
</evidence>
<comment type="function">
    <text evidence="10">Part of the energy-coupling factor (ECF) transporter complex CbiMNOQ involved in cobalt import.</text>
</comment>
<dbReference type="InterPro" id="IPR003705">
    <property type="entry name" value="CbiN"/>
</dbReference>
<dbReference type="HAMAP" id="MF_00330">
    <property type="entry name" value="CbiN"/>
    <property type="match status" value="1"/>
</dbReference>
<evidence type="ECO:0000313" key="14">
    <source>
        <dbReference type="Proteomes" id="UP000198854"/>
    </source>
</evidence>
<dbReference type="PANTHER" id="PTHR38662">
    <property type="entry name" value="COBALT TRANSPORT PROTEIN CBIN"/>
    <property type="match status" value="1"/>
</dbReference>
<evidence type="ECO:0000256" key="6">
    <source>
        <dbReference type="ARBA" id="ARBA00022989"/>
    </source>
</evidence>
<dbReference type="STRING" id="861298.SAMN04488136_110120"/>
<dbReference type="GO" id="GO:0009236">
    <property type="term" value="P:cobalamin biosynthetic process"/>
    <property type="evidence" value="ECO:0007669"/>
    <property type="project" value="UniProtKB-UniRule"/>
</dbReference>
<keyword evidence="14" id="KW-1185">Reference proteome</keyword>
<comment type="caution">
    <text evidence="10">Lacks conserved residue(s) required for the propagation of feature annotation.</text>
</comment>
<protein>
    <recommendedName>
        <fullName evidence="10">Cobalt transport protein CbiN</fullName>
    </recommendedName>
    <alternativeName>
        <fullName evidence="10">Energy-coupling factor transporter probable substrate-capture protein CbiN</fullName>
        <shortName evidence="10">ECF transporter S component CbiN</shortName>
    </alternativeName>
</protein>
<evidence type="ECO:0000256" key="4">
    <source>
        <dbReference type="ARBA" id="ARBA00022573"/>
    </source>
</evidence>
<dbReference type="OrthoDB" id="1551318at2"/>
<evidence type="ECO:0000256" key="9">
    <source>
        <dbReference type="ARBA" id="ARBA00023285"/>
    </source>
</evidence>
<dbReference type="PANTHER" id="PTHR38662:SF1">
    <property type="entry name" value="COBALT TRANSPORT PROTEIN CBIN"/>
    <property type="match status" value="1"/>
</dbReference>
<dbReference type="GO" id="GO:0005886">
    <property type="term" value="C:plasma membrane"/>
    <property type="evidence" value="ECO:0007669"/>
    <property type="project" value="UniProtKB-SubCell"/>
</dbReference>
<feature type="chain" id="PRO_5011551954" description="Cobalt transport protein CbiN" evidence="12">
    <location>
        <begin position="27"/>
        <end position="122"/>
    </location>
</feature>
<keyword evidence="4 10" id="KW-0169">Cobalamin biosynthesis</keyword>
<keyword evidence="12" id="KW-0732">Signal</keyword>
<evidence type="ECO:0000313" key="13">
    <source>
        <dbReference type="EMBL" id="SDH20226.1"/>
    </source>
</evidence>
<reference evidence="13 14" key="1">
    <citation type="submission" date="2016-10" db="EMBL/GenBank/DDBJ databases">
        <authorList>
            <person name="de Groot N.N."/>
        </authorList>
    </citation>
    <scope>NUCLEOTIDE SEQUENCE [LARGE SCALE GENOMIC DNA]</scope>
    <source>
        <strain evidence="13 14">CGMCC 1.10228</strain>
    </source>
</reference>
<keyword evidence="5 10" id="KW-0812">Transmembrane</keyword>
<dbReference type="RefSeq" id="WP_093273136.1">
    <property type="nucleotide sequence ID" value="NZ_FNDD01000010.1"/>
</dbReference>
<feature type="compositionally biased region" description="Basic and acidic residues" evidence="11">
    <location>
        <begin position="91"/>
        <end position="103"/>
    </location>
</feature>
<proteinExistence type="inferred from homology"/>
<evidence type="ECO:0000256" key="7">
    <source>
        <dbReference type="ARBA" id="ARBA00023065"/>
    </source>
</evidence>
<dbReference type="GO" id="GO:0015087">
    <property type="term" value="F:cobalt ion transmembrane transporter activity"/>
    <property type="evidence" value="ECO:0007669"/>
    <property type="project" value="UniProtKB-UniRule"/>
</dbReference>
<organism evidence="13 14">
    <name type="scientific">Vibrio xiamenensis</name>
    <dbReference type="NCBI Taxonomy" id="861298"/>
    <lineage>
        <taxon>Bacteria</taxon>
        <taxon>Pseudomonadati</taxon>
        <taxon>Pseudomonadota</taxon>
        <taxon>Gammaproteobacteria</taxon>
        <taxon>Vibrionales</taxon>
        <taxon>Vibrionaceae</taxon>
        <taxon>Vibrio</taxon>
    </lineage>
</organism>
<comment type="subunit">
    <text evidence="10">Forms an energy-coupling factor (ECF) transporter complex composed of an ATP-binding protein (A component, CbiO), a transmembrane protein (T component, CbiQ) and 2 possible substrate-capture proteins (S components, CbiM and CbiN) of unknown stoichimetry.</text>
</comment>
<accession>A0A1G8AHA4</accession>
<name>A0A1G8AHA4_9VIBR</name>
<sequence>MKKTLTLIALLCALVALPFVVTQNGAYEGSDGEAEAVINQIAPSYQPWAAPLFEPASSEIESLLFTLQGSLGAAVIFYILGFYHGRSAGKNEVEGQNEAEGKANSRRPNLAKSGGLRHVDHR</sequence>
<keyword evidence="8 10" id="KW-0472">Membrane</keyword>
<comment type="subcellular location">
    <subcellularLocation>
        <location evidence="10">Cell membrane</location>
        <topology evidence="10">Multi-pass membrane protein</topology>
    </subcellularLocation>
</comment>
<dbReference type="AlphaFoldDB" id="A0A1G8AHA4"/>
<gene>
    <name evidence="10" type="primary">cbiN</name>
    <name evidence="13" type="ORF">SAMN04488136_110120</name>
</gene>
<comment type="similarity">
    <text evidence="10">Belongs to the CbiN family.</text>
</comment>
<evidence type="ECO:0000256" key="10">
    <source>
        <dbReference type="HAMAP-Rule" id="MF_00330"/>
    </source>
</evidence>
<keyword evidence="7 10" id="KW-0406">Ion transport</keyword>
<dbReference type="Pfam" id="PF02553">
    <property type="entry name" value="CbiN"/>
    <property type="match status" value="1"/>
</dbReference>
<feature type="region of interest" description="Disordered" evidence="11">
    <location>
        <begin position="91"/>
        <end position="122"/>
    </location>
</feature>
<dbReference type="UniPathway" id="UPA00148"/>
<dbReference type="Proteomes" id="UP000198854">
    <property type="component" value="Unassembled WGS sequence"/>
</dbReference>
<dbReference type="NCBIfam" id="NF002780">
    <property type="entry name" value="PRK02898.1"/>
    <property type="match status" value="1"/>
</dbReference>
<keyword evidence="1 10" id="KW-0171">Cobalt transport</keyword>
<keyword evidence="3 10" id="KW-1003">Cell membrane</keyword>
<keyword evidence="9 10" id="KW-0170">Cobalt</keyword>
<evidence type="ECO:0000256" key="1">
    <source>
        <dbReference type="ARBA" id="ARBA00022426"/>
    </source>
</evidence>
<feature type="signal peptide" evidence="12">
    <location>
        <begin position="1"/>
        <end position="26"/>
    </location>
</feature>
<comment type="pathway">
    <text evidence="10">Cofactor biosynthesis; adenosylcobalamin biosynthesis.</text>
</comment>
<evidence type="ECO:0000256" key="11">
    <source>
        <dbReference type="SAM" id="MobiDB-lite"/>
    </source>
</evidence>
<dbReference type="EMBL" id="FNDD01000010">
    <property type="protein sequence ID" value="SDH20226.1"/>
    <property type="molecule type" value="Genomic_DNA"/>
</dbReference>
<evidence type="ECO:0000256" key="8">
    <source>
        <dbReference type="ARBA" id="ARBA00023136"/>
    </source>
</evidence>
<evidence type="ECO:0000256" key="5">
    <source>
        <dbReference type="ARBA" id="ARBA00022692"/>
    </source>
</evidence>
<feature type="transmembrane region" description="Helical" evidence="10">
    <location>
        <begin position="63"/>
        <end position="83"/>
    </location>
</feature>
<keyword evidence="2 10" id="KW-0813">Transport</keyword>